<dbReference type="HOGENOM" id="CLU_803924_0_0_9"/>
<evidence type="ECO:0000313" key="4">
    <source>
        <dbReference type="Proteomes" id="UP000000417"/>
    </source>
</evidence>
<dbReference type="KEGG" id="sth:STH2883"/>
<feature type="transmembrane region" description="Helical" evidence="2">
    <location>
        <begin position="162"/>
        <end position="179"/>
    </location>
</feature>
<dbReference type="AlphaFoldDB" id="Q67KD2"/>
<keyword evidence="2" id="KW-0472">Membrane</keyword>
<feature type="transmembrane region" description="Helical" evidence="2">
    <location>
        <begin position="44"/>
        <end position="60"/>
    </location>
</feature>
<name>Q67KD2_SYMTH</name>
<accession>Q67KD2</accession>
<dbReference type="EMBL" id="AP006840">
    <property type="protein sequence ID" value="BAD41866.1"/>
    <property type="molecule type" value="Genomic_DNA"/>
</dbReference>
<feature type="region of interest" description="Disordered" evidence="1">
    <location>
        <begin position="284"/>
        <end position="345"/>
    </location>
</feature>
<keyword evidence="2" id="KW-0812">Transmembrane</keyword>
<reference evidence="3 4" key="1">
    <citation type="journal article" date="2004" name="Nucleic Acids Res.">
        <title>Genome sequence of Symbiobacterium thermophilum, an uncultivable bacterium that depends on microbial commensalism.</title>
        <authorList>
            <person name="Ueda K."/>
            <person name="Yamashita A."/>
            <person name="Ishikawa J."/>
            <person name="Shimada M."/>
            <person name="Watsuji T."/>
            <person name="Morimura K."/>
            <person name="Ikeda H."/>
            <person name="Hattori M."/>
            <person name="Beppu T."/>
        </authorList>
    </citation>
    <scope>NUCLEOTIDE SEQUENCE [LARGE SCALE GENOMIC DNA]</scope>
    <source>
        <strain evidence="4">T / IAM 14863</strain>
    </source>
</reference>
<evidence type="ECO:0000256" key="1">
    <source>
        <dbReference type="SAM" id="MobiDB-lite"/>
    </source>
</evidence>
<protein>
    <submittedName>
        <fullName evidence="3">Uncharacterized protein</fullName>
    </submittedName>
</protein>
<feature type="compositionally biased region" description="Low complexity" evidence="1">
    <location>
        <begin position="327"/>
        <end position="345"/>
    </location>
</feature>
<evidence type="ECO:0000256" key="2">
    <source>
        <dbReference type="SAM" id="Phobius"/>
    </source>
</evidence>
<dbReference type="STRING" id="292459.STH2883"/>
<gene>
    <name evidence="3" type="ordered locus">STH2883</name>
</gene>
<organism evidence="3 4">
    <name type="scientific">Symbiobacterium thermophilum (strain DSM 24528 / JCM 14929 / IAM 14863 / T)</name>
    <dbReference type="NCBI Taxonomy" id="292459"/>
    <lineage>
        <taxon>Bacteria</taxon>
        <taxon>Bacillati</taxon>
        <taxon>Bacillota</taxon>
        <taxon>Clostridia</taxon>
        <taxon>Eubacteriales</taxon>
        <taxon>Symbiobacteriaceae</taxon>
        <taxon>Symbiobacterium</taxon>
    </lineage>
</organism>
<feature type="compositionally biased region" description="Low complexity" evidence="1">
    <location>
        <begin position="284"/>
        <end position="298"/>
    </location>
</feature>
<keyword evidence="4" id="KW-1185">Reference proteome</keyword>
<sequence length="345" mass="37219">MPMQVVRAGSWQRWTVAGAALLLVLVYALQWLAGGGEIELHQVMNYFQVVSSMVIVTWVGDRRNRPTMLTGSVLRVARAFGWEAIPLAAAEVKPLRTGWQVRWNDGREVRRLSLVTPPEFREAVLRAAEQARAAPPGEAPRTVREALLAVPLAERSAVRGRGAAYLALLTVLPLLSLWLNHPWPLFGLPVLVWFQDRIFAGTTVVLSDRILWLLGAQGPVDQIPLERVRSVEGVKRNRVLLRLDDPRHPALKLFRYHEGVDVLAQIEKAMAGQPLFTPAGEGVSQAAAARAGDDPTAGEAVSPAGGGDHSHLRALPAPGPVRGAGGRPRPAGKGAAAHVRAAGSP</sequence>
<proteinExistence type="predicted"/>
<keyword evidence="2" id="KW-1133">Transmembrane helix</keyword>
<evidence type="ECO:0000313" key="3">
    <source>
        <dbReference type="EMBL" id="BAD41866.1"/>
    </source>
</evidence>
<dbReference type="Proteomes" id="UP000000417">
    <property type="component" value="Chromosome"/>
</dbReference>